<dbReference type="Gene3D" id="3.90.550.10">
    <property type="entry name" value="Spore Coat Polysaccharide Biosynthesis Protein SpsA, Chain A"/>
    <property type="match status" value="1"/>
</dbReference>
<accession>G5H8A2</accession>
<dbReference type="HOGENOM" id="CLU_055604_0_1_10"/>
<gene>
    <name evidence="2" type="ORF">HMPREF9450_01162</name>
</gene>
<reference evidence="2 3" key="1">
    <citation type="submission" date="2011-08" db="EMBL/GenBank/DDBJ databases">
        <title>The Genome Sequence of Alistipes indistinctus YIT 12060.</title>
        <authorList>
            <consortium name="The Broad Institute Genome Sequencing Platform"/>
            <person name="Earl A."/>
            <person name="Ward D."/>
            <person name="Feldgarden M."/>
            <person name="Gevers D."/>
            <person name="Morotomi M."/>
            <person name="Young S.K."/>
            <person name="Zeng Q."/>
            <person name="Gargeya S."/>
            <person name="Fitzgerald M."/>
            <person name="Haas B."/>
            <person name="Abouelleil A."/>
            <person name="Alvarado L."/>
            <person name="Arachchi H.M."/>
            <person name="Berlin A."/>
            <person name="Brown A."/>
            <person name="Chapman S.B."/>
            <person name="Chen Z."/>
            <person name="Dunbar C."/>
            <person name="Freedman E."/>
            <person name="Gearin G."/>
            <person name="Gellesch M."/>
            <person name="Goldberg J."/>
            <person name="Griggs A."/>
            <person name="Gujja S."/>
            <person name="Heiman D."/>
            <person name="Howarth C."/>
            <person name="Larson L."/>
            <person name="Lui A."/>
            <person name="MacDonald P.J.P."/>
            <person name="Montmayeur A."/>
            <person name="Murphy C."/>
            <person name="Neiman D."/>
            <person name="Pearson M."/>
            <person name="Priest M."/>
            <person name="Roberts A."/>
            <person name="Saif S."/>
            <person name="Shea T."/>
            <person name="Shenoy N."/>
            <person name="Sisk P."/>
            <person name="Stolte C."/>
            <person name="Sykes S."/>
            <person name="Wortman J."/>
            <person name="Nusbaum C."/>
            <person name="Birren B."/>
        </authorList>
    </citation>
    <scope>NUCLEOTIDE SEQUENCE [LARGE SCALE GENOMIC DNA]</scope>
    <source>
        <strain evidence="2 3">YIT 12060</strain>
    </source>
</reference>
<dbReference type="SUPFAM" id="SSF53448">
    <property type="entry name" value="Nucleotide-diphospho-sugar transferases"/>
    <property type="match status" value="1"/>
</dbReference>
<dbReference type="InterPro" id="IPR029044">
    <property type="entry name" value="Nucleotide-diphossugar_trans"/>
</dbReference>
<evidence type="ECO:0000256" key="1">
    <source>
        <dbReference type="SAM" id="Phobius"/>
    </source>
</evidence>
<keyword evidence="3" id="KW-1185">Reference proteome</keyword>
<keyword evidence="1" id="KW-1133">Transmembrane helix</keyword>
<dbReference type="Proteomes" id="UP000006008">
    <property type="component" value="Unassembled WGS sequence"/>
</dbReference>
<evidence type="ECO:0008006" key="4">
    <source>
        <dbReference type="Google" id="ProtNLM"/>
    </source>
</evidence>
<dbReference type="eggNOG" id="COG1215">
    <property type="taxonomic scope" value="Bacteria"/>
</dbReference>
<evidence type="ECO:0000313" key="3">
    <source>
        <dbReference type="Proteomes" id="UP000006008"/>
    </source>
</evidence>
<keyword evidence="1" id="KW-0472">Membrane</keyword>
<keyword evidence="1" id="KW-0812">Transmembrane</keyword>
<feature type="transmembrane region" description="Helical" evidence="1">
    <location>
        <begin position="308"/>
        <end position="325"/>
    </location>
</feature>
<dbReference type="AlphaFoldDB" id="G5H8A2"/>
<name>G5H8A2_9BACT</name>
<protein>
    <recommendedName>
        <fullName evidence="4">Glycosyltransferase 2-like domain-containing protein</fullName>
    </recommendedName>
</protein>
<evidence type="ECO:0000313" key="2">
    <source>
        <dbReference type="EMBL" id="EHB92297.1"/>
    </source>
</evidence>
<organism evidence="2 3">
    <name type="scientific">Alistipes indistinctus YIT 12060</name>
    <dbReference type="NCBI Taxonomy" id="742725"/>
    <lineage>
        <taxon>Bacteria</taxon>
        <taxon>Pseudomonadati</taxon>
        <taxon>Bacteroidota</taxon>
        <taxon>Bacteroidia</taxon>
        <taxon>Bacteroidales</taxon>
        <taxon>Rikenellaceae</taxon>
        <taxon>Alistipes</taxon>
    </lineage>
</organism>
<dbReference type="RefSeq" id="WP_009133968.1">
    <property type="nucleotide sequence ID" value="NZ_CP102250.1"/>
</dbReference>
<sequence length="392" mass="45020">MSFFEIYYNQLVDNGIIDPQLALGLLGAVLLLLIVQLYYYLGVYGRLPRYRNNRGIDPQTIPPPVSVIVVARENSYYFIEHTLPLLLGQQYHQYEVVVVDCSYDEEIGLLLNEAAAIYPHLRLTRINAQPNYEHSIKLAITVGIKAAAYEHMVFTTVDSYPTSERWLSLMAKGFIGGNVVIGYCGIEIRKGFANRMIRCNRLATSVRYLAAAIRGRAYRGISHNIGYTKSLYFAHKGFNHLNMNIGDDDLFIQTIATPTNVSIIMNPHATVRQMQYGGLGWWHAMRKTLTYAFRYYPRGIRTSISFELWSRMLFFLTAIAAIILLPPWWKIIPALFLLLRLLIVELKIWRIGKRLGERKLAGTYILYDLTSPLGECFLALSRRLRPNRAVWR</sequence>
<dbReference type="EMBL" id="ADLD01000011">
    <property type="protein sequence ID" value="EHB92297.1"/>
    <property type="molecule type" value="Genomic_DNA"/>
</dbReference>
<proteinExistence type="predicted"/>
<dbReference type="STRING" id="742725.HMPREF9450_01162"/>
<feature type="transmembrane region" description="Helical" evidence="1">
    <location>
        <begin position="20"/>
        <end position="41"/>
    </location>
</feature>
<dbReference type="GeneID" id="92815810"/>
<dbReference type="PATRIC" id="fig|742725.3.peg.1230"/>
<comment type="caution">
    <text evidence="2">The sequence shown here is derived from an EMBL/GenBank/DDBJ whole genome shotgun (WGS) entry which is preliminary data.</text>
</comment>